<proteinExistence type="inferred from homology"/>
<protein>
    <recommendedName>
        <fullName evidence="7">Glutaredoxin</fullName>
    </recommendedName>
</protein>
<feature type="domain" description="Glutaredoxin" evidence="8">
    <location>
        <begin position="18"/>
        <end position="78"/>
    </location>
</feature>
<dbReference type="PANTHER" id="PTHR45694">
    <property type="entry name" value="GLUTAREDOXIN 2"/>
    <property type="match status" value="1"/>
</dbReference>
<keyword evidence="3 7" id="KW-0813">Transport</keyword>
<dbReference type="PROSITE" id="PS51354">
    <property type="entry name" value="GLUTAREDOXIN_2"/>
    <property type="match status" value="1"/>
</dbReference>
<dbReference type="CDD" id="cd03418">
    <property type="entry name" value="GRX_GRXb_1_3_like"/>
    <property type="match status" value="1"/>
</dbReference>
<dbReference type="AlphaFoldDB" id="A0A840F2H1"/>
<dbReference type="GO" id="GO:0015038">
    <property type="term" value="F:glutathione disulfide oxidoreductase activity"/>
    <property type="evidence" value="ECO:0007669"/>
    <property type="project" value="UniProtKB-UniRule"/>
</dbReference>
<accession>A0A840F2H1</accession>
<evidence type="ECO:0000256" key="7">
    <source>
        <dbReference type="RuleBase" id="RU364065"/>
    </source>
</evidence>
<dbReference type="Pfam" id="PF00462">
    <property type="entry name" value="Glutaredoxin"/>
    <property type="match status" value="1"/>
</dbReference>
<dbReference type="PANTHER" id="PTHR45694:SF18">
    <property type="entry name" value="GLUTAREDOXIN-1-RELATED"/>
    <property type="match status" value="1"/>
</dbReference>
<dbReference type="EMBL" id="JACIEV010000003">
    <property type="protein sequence ID" value="MBB4153543.1"/>
    <property type="molecule type" value="Genomic_DNA"/>
</dbReference>
<dbReference type="InterPro" id="IPR014025">
    <property type="entry name" value="Glutaredoxin_subgr"/>
</dbReference>
<dbReference type="SUPFAM" id="SSF52833">
    <property type="entry name" value="Thioredoxin-like"/>
    <property type="match status" value="1"/>
</dbReference>
<evidence type="ECO:0000256" key="3">
    <source>
        <dbReference type="ARBA" id="ARBA00022448"/>
    </source>
</evidence>
<dbReference type="InterPro" id="IPR036249">
    <property type="entry name" value="Thioredoxin-like_sf"/>
</dbReference>
<dbReference type="PRINTS" id="PR00160">
    <property type="entry name" value="GLUTAREDOXIN"/>
</dbReference>
<dbReference type="PROSITE" id="PS00195">
    <property type="entry name" value="GLUTAREDOXIN_1"/>
    <property type="match status" value="1"/>
</dbReference>
<comment type="caution">
    <text evidence="9">The sequence shown here is derived from an EMBL/GenBank/DDBJ whole genome shotgun (WGS) entry which is preliminary data.</text>
</comment>
<evidence type="ECO:0000313" key="10">
    <source>
        <dbReference type="Proteomes" id="UP000529795"/>
    </source>
</evidence>
<dbReference type="GO" id="GO:0045454">
    <property type="term" value="P:cell redox homeostasis"/>
    <property type="evidence" value="ECO:0007669"/>
    <property type="project" value="InterPro"/>
</dbReference>
<evidence type="ECO:0000256" key="1">
    <source>
        <dbReference type="ARBA" id="ARBA00002549"/>
    </source>
</evidence>
<dbReference type="GO" id="GO:0005737">
    <property type="term" value="C:cytoplasm"/>
    <property type="evidence" value="ECO:0007669"/>
    <property type="project" value="TreeGrafter"/>
</dbReference>
<evidence type="ECO:0000313" key="9">
    <source>
        <dbReference type="EMBL" id="MBB4153543.1"/>
    </source>
</evidence>
<organism evidence="9 10">
    <name type="scientific">Sphingomonas jinjuensis</name>
    <dbReference type="NCBI Taxonomy" id="535907"/>
    <lineage>
        <taxon>Bacteria</taxon>
        <taxon>Pseudomonadati</taxon>
        <taxon>Pseudomonadota</taxon>
        <taxon>Alphaproteobacteria</taxon>
        <taxon>Sphingomonadales</taxon>
        <taxon>Sphingomonadaceae</taxon>
        <taxon>Sphingomonas</taxon>
    </lineage>
</organism>
<keyword evidence="7" id="KW-0963">Cytoplasm</keyword>
<dbReference type="InterPro" id="IPR002109">
    <property type="entry name" value="Glutaredoxin"/>
</dbReference>
<evidence type="ECO:0000256" key="2">
    <source>
        <dbReference type="ARBA" id="ARBA00007787"/>
    </source>
</evidence>
<evidence type="ECO:0000256" key="5">
    <source>
        <dbReference type="ARBA" id="ARBA00023157"/>
    </source>
</evidence>
<dbReference type="NCBIfam" id="TIGR02181">
    <property type="entry name" value="GRX_bact"/>
    <property type="match status" value="1"/>
</dbReference>
<keyword evidence="5" id="KW-1015">Disulfide bond</keyword>
<evidence type="ECO:0000256" key="4">
    <source>
        <dbReference type="ARBA" id="ARBA00022982"/>
    </source>
</evidence>
<keyword evidence="4 7" id="KW-0249">Electron transport</keyword>
<dbReference type="Proteomes" id="UP000529795">
    <property type="component" value="Unassembled WGS sequence"/>
</dbReference>
<sequence length="99" mass="10822">MAIDKRGGSPHLHAMAKIEIYTKEWCPYCTRAKRLLEAKGAAFEEYDISMGGPQRAEMVERANGRSTVPQIFIDGAHIGGSDDLAAMDSRGELDRLLAG</sequence>
<comment type="function">
    <text evidence="1 7">Has a glutathione-disulfide oxidoreductase activity in the presence of NADPH and glutathione reductase. Reduces low molecular weight disulfides and proteins.</text>
</comment>
<dbReference type="InterPro" id="IPR011900">
    <property type="entry name" value="GRX_bact"/>
</dbReference>
<dbReference type="GO" id="GO:0034599">
    <property type="term" value="P:cellular response to oxidative stress"/>
    <property type="evidence" value="ECO:0007669"/>
    <property type="project" value="TreeGrafter"/>
</dbReference>
<name>A0A840F2H1_9SPHN</name>
<comment type="similarity">
    <text evidence="2 7">Belongs to the glutaredoxin family.</text>
</comment>
<keyword evidence="10" id="KW-1185">Reference proteome</keyword>
<reference evidence="9 10" key="1">
    <citation type="submission" date="2020-08" db="EMBL/GenBank/DDBJ databases">
        <title>Genomic Encyclopedia of Type Strains, Phase IV (KMG-IV): sequencing the most valuable type-strain genomes for metagenomic binning, comparative biology and taxonomic classification.</title>
        <authorList>
            <person name="Goeker M."/>
        </authorList>
    </citation>
    <scope>NUCLEOTIDE SEQUENCE [LARGE SCALE GENOMIC DNA]</scope>
    <source>
        <strain evidence="9 10">YC6723</strain>
    </source>
</reference>
<evidence type="ECO:0000256" key="6">
    <source>
        <dbReference type="ARBA" id="ARBA00023284"/>
    </source>
</evidence>
<dbReference type="InterPro" id="IPR011767">
    <property type="entry name" value="GLR_AS"/>
</dbReference>
<dbReference type="Gene3D" id="3.40.30.10">
    <property type="entry name" value="Glutaredoxin"/>
    <property type="match status" value="1"/>
</dbReference>
<evidence type="ECO:0000259" key="8">
    <source>
        <dbReference type="Pfam" id="PF00462"/>
    </source>
</evidence>
<gene>
    <name evidence="9" type="ORF">GGQ80_001445</name>
</gene>
<keyword evidence="6 7" id="KW-0676">Redox-active center</keyword>